<evidence type="ECO:0000313" key="5">
    <source>
        <dbReference type="RefSeq" id="WP_051378994.1"/>
    </source>
</evidence>
<dbReference type="PROSITE" id="PS51724">
    <property type="entry name" value="SPOR"/>
    <property type="match status" value="1"/>
</dbReference>
<dbReference type="InterPro" id="IPR007730">
    <property type="entry name" value="SPOR-like_dom"/>
</dbReference>
<dbReference type="InterPro" id="IPR052521">
    <property type="entry name" value="Cell_div_SPOR-domain"/>
</dbReference>
<name>A0A8B6XAD4_9BURK</name>
<feature type="region of interest" description="Disordered" evidence="1">
    <location>
        <begin position="111"/>
        <end position="216"/>
    </location>
</feature>
<keyword evidence="2" id="KW-0472">Membrane</keyword>
<feature type="domain" description="SPOR" evidence="3">
    <location>
        <begin position="229"/>
        <end position="308"/>
    </location>
</feature>
<feature type="region of interest" description="Disordered" evidence="1">
    <location>
        <begin position="58"/>
        <end position="99"/>
    </location>
</feature>
<reference evidence="5" key="1">
    <citation type="journal article" date="2015" name="Proc. Natl. Acad. Sci. U.S.A.">
        <title>Bacterial SPOR domains are recruited to septal peptidoglycan by binding to glycan strands that lack stem peptides.</title>
        <authorList>
            <person name="Yahashiri A."/>
            <person name="Jorgenson M.A."/>
            <person name="Weiss D.S."/>
        </authorList>
    </citation>
    <scope>NUCLEOTIDE SEQUENCE</scope>
</reference>
<evidence type="ECO:0000256" key="2">
    <source>
        <dbReference type="SAM" id="Phobius"/>
    </source>
</evidence>
<keyword evidence="2" id="KW-0812">Transmembrane</keyword>
<dbReference type="Pfam" id="PF05036">
    <property type="entry name" value="SPOR"/>
    <property type="match status" value="1"/>
</dbReference>
<dbReference type="GO" id="GO:0032506">
    <property type="term" value="P:cytokinetic process"/>
    <property type="evidence" value="ECO:0007669"/>
    <property type="project" value="TreeGrafter"/>
</dbReference>
<evidence type="ECO:0000256" key="1">
    <source>
        <dbReference type="SAM" id="MobiDB-lite"/>
    </source>
</evidence>
<dbReference type="SUPFAM" id="SSF110997">
    <property type="entry name" value="Sporulation related repeat"/>
    <property type="match status" value="1"/>
</dbReference>
<reference evidence="5" key="2">
    <citation type="journal article" date="2017" name="J. Bacteriol.">
        <title>The SPOR Domain, a Widely Conserved Peptidoglycan Binding Domain That Targets Proteins to the Site of Cell Division.</title>
        <authorList>
            <person name="Yahashiri A."/>
            <person name="Jorgenson M.A."/>
            <person name="Weiss D.S."/>
        </authorList>
    </citation>
    <scope>NUCLEOTIDE SEQUENCE</scope>
</reference>
<reference evidence="5" key="3">
    <citation type="submission" date="2025-08" db="UniProtKB">
        <authorList>
            <consortium name="RefSeq"/>
        </authorList>
    </citation>
    <scope>IDENTIFICATION</scope>
</reference>
<dbReference type="PANTHER" id="PTHR38687:SF1">
    <property type="entry name" value="CELL DIVISION PROTEIN DEDD"/>
    <property type="match status" value="1"/>
</dbReference>
<dbReference type="GO" id="GO:0042834">
    <property type="term" value="F:peptidoglycan binding"/>
    <property type="evidence" value="ECO:0007669"/>
    <property type="project" value="InterPro"/>
</dbReference>
<dbReference type="Gene3D" id="3.30.70.1070">
    <property type="entry name" value="Sporulation related repeat"/>
    <property type="match status" value="1"/>
</dbReference>
<sequence>MLDLRRKARRRLIGAIVLVVIAFIGLPMLVQSGKRPVAPDMPIEVVRDPQAMPTLTAATPAAQPEPGVAGTSQPTVETPANATQPAPVSTTPSVAVTPAPTVVVPPASREAVISTQTAQHPPEAHPVESSKPVAPRVDPVRPAAESVRTIEPVRSAEPPKPAPKPEVKPEPKPEVKPEPKPEIKSEPRPEPKPDSKPADTKPADTKTDGARALALLEGKPVAAAPAAAHETPGRFLVQMGAFATEGKVQELQARLRAAGVSTYTETINTASGPRIRLRAGPFTSRDAADSVRQKAAGAGIGEAAVLSQ</sequence>
<dbReference type="InterPro" id="IPR036680">
    <property type="entry name" value="SPOR-like_sf"/>
</dbReference>
<dbReference type="PANTHER" id="PTHR38687">
    <property type="entry name" value="CELL DIVISION PROTEIN DEDD-RELATED"/>
    <property type="match status" value="1"/>
</dbReference>
<dbReference type="RefSeq" id="WP_051378994.1">
    <property type="nucleotide sequence ID" value="NZ_KI519499.1"/>
</dbReference>
<keyword evidence="4" id="KW-1185">Reference proteome</keyword>
<dbReference type="OrthoDB" id="7063246at2"/>
<dbReference type="GO" id="GO:0030428">
    <property type="term" value="C:cell septum"/>
    <property type="evidence" value="ECO:0007669"/>
    <property type="project" value="TreeGrafter"/>
</dbReference>
<feature type="transmembrane region" description="Helical" evidence="2">
    <location>
        <begin position="12"/>
        <end position="30"/>
    </location>
</feature>
<dbReference type="GO" id="GO:0032153">
    <property type="term" value="C:cell division site"/>
    <property type="evidence" value="ECO:0007669"/>
    <property type="project" value="TreeGrafter"/>
</dbReference>
<proteinExistence type="predicted"/>
<feature type="compositionally biased region" description="Low complexity" evidence="1">
    <location>
        <begin position="132"/>
        <end position="144"/>
    </location>
</feature>
<dbReference type="AlphaFoldDB" id="A0A8B6XAD4"/>
<keyword evidence="2" id="KW-1133">Transmembrane helix</keyword>
<feature type="compositionally biased region" description="Low complexity" evidence="1">
    <location>
        <begin position="85"/>
        <end position="99"/>
    </location>
</feature>
<accession>A0A8B6XAD4</accession>
<dbReference type="Proteomes" id="UP000675920">
    <property type="component" value="Unplaced"/>
</dbReference>
<feature type="compositionally biased region" description="Polar residues" evidence="1">
    <location>
        <begin position="70"/>
        <end position="84"/>
    </location>
</feature>
<organism evidence="4 5">
    <name type="scientific">Derxia gummosa DSM 723</name>
    <dbReference type="NCBI Taxonomy" id="1121388"/>
    <lineage>
        <taxon>Bacteria</taxon>
        <taxon>Pseudomonadati</taxon>
        <taxon>Pseudomonadota</taxon>
        <taxon>Betaproteobacteria</taxon>
        <taxon>Burkholderiales</taxon>
        <taxon>Alcaligenaceae</taxon>
        <taxon>Derxia</taxon>
    </lineage>
</organism>
<protein>
    <submittedName>
        <fullName evidence="5">SPOR domain-containing protein</fullName>
    </submittedName>
</protein>
<feature type="compositionally biased region" description="Basic and acidic residues" evidence="1">
    <location>
        <begin position="163"/>
        <end position="209"/>
    </location>
</feature>
<evidence type="ECO:0000259" key="3">
    <source>
        <dbReference type="PROSITE" id="PS51724"/>
    </source>
</evidence>
<evidence type="ECO:0000313" key="4">
    <source>
        <dbReference type="Proteomes" id="UP000675920"/>
    </source>
</evidence>